<sequence>MASFSVTLGHLPNPFARQPDLRRKTVWLFRITICGLSIGAAVTGYIQNQLTRYFYSPLIYPLHETSRLPLINRRGADPVNTEGIPHHVQEVPYSLDSRSNSDPSSSSSAEHQAIDFIDLDLPRASIFSGAEHEARIFPGATSFAISGGVFNNFARDRDIQIVHSYGENQTIRNVYGKPATFITTTAASSQSSFDLGIQNEDSFPSMVEPLQTADDIDIDIDTELTRDPSTSKAEEAEAIFDVNISDVEDHVIDVSPHKISEWKFTASFNIPNAEIAEGGSSVEDKVPESTLSRTPDP</sequence>
<keyword evidence="2" id="KW-1133">Transmembrane helix</keyword>
<dbReference type="AlphaFoldDB" id="A0A8H5LYD2"/>
<keyword evidence="4" id="KW-1185">Reference proteome</keyword>
<accession>A0A8H5LYD2</accession>
<name>A0A8H5LYD2_9AGAR</name>
<proteinExistence type="predicted"/>
<feature type="region of interest" description="Disordered" evidence="1">
    <location>
        <begin position="274"/>
        <end position="297"/>
    </location>
</feature>
<protein>
    <submittedName>
        <fullName evidence="3">Uncharacterized protein</fullName>
    </submittedName>
</protein>
<gene>
    <name evidence="3" type="ORF">D9757_010740</name>
</gene>
<evidence type="ECO:0000313" key="3">
    <source>
        <dbReference type="EMBL" id="KAF5374063.1"/>
    </source>
</evidence>
<keyword evidence="2" id="KW-0472">Membrane</keyword>
<dbReference type="Proteomes" id="UP000518752">
    <property type="component" value="Unassembled WGS sequence"/>
</dbReference>
<evidence type="ECO:0000313" key="4">
    <source>
        <dbReference type="Proteomes" id="UP000518752"/>
    </source>
</evidence>
<keyword evidence="2" id="KW-0812">Transmembrane</keyword>
<reference evidence="3 4" key="1">
    <citation type="journal article" date="2020" name="ISME J.">
        <title>Uncovering the hidden diversity of litter-decomposition mechanisms in mushroom-forming fungi.</title>
        <authorList>
            <person name="Floudas D."/>
            <person name="Bentzer J."/>
            <person name="Ahren D."/>
            <person name="Johansson T."/>
            <person name="Persson P."/>
            <person name="Tunlid A."/>
        </authorList>
    </citation>
    <scope>NUCLEOTIDE SEQUENCE [LARGE SCALE GENOMIC DNA]</scope>
    <source>
        <strain evidence="3 4">CBS 406.79</strain>
    </source>
</reference>
<dbReference type="EMBL" id="JAACJN010000103">
    <property type="protein sequence ID" value="KAF5374063.1"/>
    <property type="molecule type" value="Genomic_DNA"/>
</dbReference>
<evidence type="ECO:0000256" key="1">
    <source>
        <dbReference type="SAM" id="MobiDB-lite"/>
    </source>
</evidence>
<organism evidence="3 4">
    <name type="scientific">Collybiopsis confluens</name>
    <dbReference type="NCBI Taxonomy" id="2823264"/>
    <lineage>
        <taxon>Eukaryota</taxon>
        <taxon>Fungi</taxon>
        <taxon>Dikarya</taxon>
        <taxon>Basidiomycota</taxon>
        <taxon>Agaricomycotina</taxon>
        <taxon>Agaricomycetes</taxon>
        <taxon>Agaricomycetidae</taxon>
        <taxon>Agaricales</taxon>
        <taxon>Marasmiineae</taxon>
        <taxon>Omphalotaceae</taxon>
        <taxon>Collybiopsis</taxon>
    </lineage>
</organism>
<comment type="caution">
    <text evidence="3">The sequence shown here is derived from an EMBL/GenBank/DDBJ whole genome shotgun (WGS) entry which is preliminary data.</text>
</comment>
<evidence type="ECO:0000256" key="2">
    <source>
        <dbReference type="SAM" id="Phobius"/>
    </source>
</evidence>
<feature type="transmembrane region" description="Helical" evidence="2">
    <location>
        <begin position="27"/>
        <end position="46"/>
    </location>
</feature>